<dbReference type="STRING" id="3775.A0A1Q3CWH7"/>
<dbReference type="Proteomes" id="UP000187406">
    <property type="component" value="Unassembled WGS sequence"/>
</dbReference>
<dbReference type="PANTHER" id="PTHR47718">
    <property type="entry name" value="OS01G0519700 PROTEIN"/>
    <property type="match status" value="1"/>
</dbReference>
<evidence type="ECO:0000313" key="1">
    <source>
        <dbReference type="EMBL" id="GAV84428.1"/>
    </source>
</evidence>
<accession>A0A1Q3CWH7</accession>
<name>A0A1Q3CWH7_CEPFO</name>
<protein>
    <submittedName>
        <fullName evidence="1">Uncharacterized protein</fullName>
    </submittedName>
</protein>
<gene>
    <name evidence="1" type="ORF">CFOL_v3_27872</name>
</gene>
<dbReference type="InParanoid" id="A0A1Q3CWH7"/>
<dbReference type="EMBL" id="BDDD01003214">
    <property type="protein sequence ID" value="GAV84428.1"/>
    <property type="molecule type" value="Genomic_DNA"/>
</dbReference>
<reference evidence="2" key="1">
    <citation type="submission" date="2016-04" db="EMBL/GenBank/DDBJ databases">
        <title>Cephalotus genome sequencing.</title>
        <authorList>
            <person name="Fukushima K."/>
            <person name="Hasebe M."/>
            <person name="Fang X."/>
        </authorList>
    </citation>
    <scope>NUCLEOTIDE SEQUENCE [LARGE SCALE GENOMIC DNA]</scope>
    <source>
        <strain evidence="2">cv. St1</strain>
    </source>
</reference>
<comment type="caution">
    <text evidence="1">The sequence shown here is derived from an EMBL/GenBank/DDBJ whole genome shotgun (WGS) entry which is preliminary data.</text>
</comment>
<keyword evidence="2" id="KW-1185">Reference proteome</keyword>
<organism evidence="1 2">
    <name type="scientific">Cephalotus follicularis</name>
    <name type="common">Albany pitcher plant</name>
    <dbReference type="NCBI Taxonomy" id="3775"/>
    <lineage>
        <taxon>Eukaryota</taxon>
        <taxon>Viridiplantae</taxon>
        <taxon>Streptophyta</taxon>
        <taxon>Embryophyta</taxon>
        <taxon>Tracheophyta</taxon>
        <taxon>Spermatophyta</taxon>
        <taxon>Magnoliopsida</taxon>
        <taxon>eudicotyledons</taxon>
        <taxon>Gunneridae</taxon>
        <taxon>Pentapetalae</taxon>
        <taxon>rosids</taxon>
        <taxon>fabids</taxon>
        <taxon>Oxalidales</taxon>
        <taxon>Cephalotaceae</taxon>
        <taxon>Cephalotus</taxon>
    </lineage>
</organism>
<sequence length="176" mass="21142">MSVLEITQGDYSDIECSERNLRNDWQKDRDEQRDYNVHFLLEQFEGEKAENPFFYYEFKVDDNKLNDKLGAIAHRKEFNYSFLRCVWDSKTHAEFKNEWADVISKNNLKDNEWLNVIFKIRQSWILAYDMDQNIFTAGIRTTQRAESMNAFIGKFVNNKNTLLQFVLRIDRAIMKQ</sequence>
<dbReference type="AlphaFoldDB" id="A0A1Q3CWH7"/>
<dbReference type="OrthoDB" id="1739732at2759"/>
<proteinExistence type="predicted"/>
<evidence type="ECO:0000313" key="2">
    <source>
        <dbReference type="Proteomes" id="UP000187406"/>
    </source>
</evidence>